<feature type="region of interest" description="Disordered" evidence="1">
    <location>
        <begin position="1"/>
        <end position="26"/>
    </location>
</feature>
<gene>
    <name evidence="2" type="ORF">AK812_SmicGene39555</name>
</gene>
<sequence length="74" mass="8571">MPKTLKKRKPKPSPDQEKPEQNGFGNLQDVANVLTRKLEFHFTHDKDSERAVDPAECQELLQARLKRLEQDTLS</sequence>
<evidence type="ECO:0000313" key="2">
    <source>
        <dbReference type="EMBL" id="OLP80078.1"/>
    </source>
</evidence>
<reference evidence="2 3" key="1">
    <citation type="submission" date="2016-02" db="EMBL/GenBank/DDBJ databases">
        <title>Genome analysis of coral dinoflagellate symbionts highlights evolutionary adaptations to a symbiotic lifestyle.</title>
        <authorList>
            <person name="Aranda M."/>
            <person name="Li Y."/>
            <person name="Liew Y.J."/>
            <person name="Baumgarten S."/>
            <person name="Simakov O."/>
            <person name="Wilson M."/>
            <person name="Piel J."/>
            <person name="Ashoor H."/>
            <person name="Bougouffa S."/>
            <person name="Bajic V.B."/>
            <person name="Ryu T."/>
            <person name="Ravasi T."/>
            <person name="Bayer T."/>
            <person name="Micklem G."/>
            <person name="Kim H."/>
            <person name="Bhak J."/>
            <person name="Lajeunesse T.C."/>
            <person name="Voolstra C.R."/>
        </authorList>
    </citation>
    <scope>NUCLEOTIDE SEQUENCE [LARGE SCALE GENOMIC DNA]</scope>
    <source>
        <strain evidence="2 3">CCMP2467</strain>
    </source>
</reference>
<accession>A0A1Q9CAY4</accession>
<proteinExistence type="predicted"/>
<keyword evidence="3" id="KW-1185">Reference proteome</keyword>
<name>A0A1Q9CAY4_SYMMI</name>
<dbReference type="EMBL" id="LSRX01001418">
    <property type="protein sequence ID" value="OLP80078.1"/>
    <property type="molecule type" value="Genomic_DNA"/>
</dbReference>
<dbReference type="Proteomes" id="UP000186817">
    <property type="component" value="Unassembled WGS sequence"/>
</dbReference>
<dbReference type="AlphaFoldDB" id="A0A1Q9CAY4"/>
<organism evidence="2 3">
    <name type="scientific">Symbiodinium microadriaticum</name>
    <name type="common">Dinoflagellate</name>
    <name type="synonym">Zooxanthella microadriatica</name>
    <dbReference type="NCBI Taxonomy" id="2951"/>
    <lineage>
        <taxon>Eukaryota</taxon>
        <taxon>Sar</taxon>
        <taxon>Alveolata</taxon>
        <taxon>Dinophyceae</taxon>
        <taxon>Suessiales</taxon>
        <taxon>Symbiodiniaceae</taxon>
        <taxon>Symbiodinium</taxon>
    </lineage>
</organism>
<protein>
    <submittedName>
        <fullName evidence="2">Uncharacterized protein</fullName>
    </submittedName>
</protein>
<evidence type="ECO:0000313" key="3">
    <source>
        <dbReference type="Proteomes" id="UP000186817"/>
    </source>
</evidence>
<evidence type="ECO:0000256" key="1">
    <source>
        <dbReference type="SAM" id="MobiDB-lite"/>
    </source>
</evidence>
<feature type="compositionally biased region" description="Basic residues" evidence="1">
    <location>
        <begin position="1"/>
        <end position="11"/>
    </location>
</feature>
<comment type="caution">
    <text evidence="2">The sequence shown here is derived from an EMBL/GenBank/DDBJ whole genome shotgun (WGS) entry which is preliminary data.</text>
</comment>